<gene>
    <name evidence="1" type="ORF">CEXT_743791</name>
</gene>
<organism evidence="1 2">
    <name type="scientific">Caerostris extrusa</name>
    <name type="common">Bark spider</name>
    <name type="synonym">Caerostris bankana</name>
    <dbReference type="NCBI Taxonomy" id="172846"/>
    <lineage>
        <taxon>Eukaryota</taxon>
        <taxon>Metazoa</taxon>
        <taxon>Ecdysozoa</taxon>
        <taxon>Arthropoda</taxon>
        <taxon>Chelicerata</taxon>
        <taxon>Arachnida</taxon>
        <taxon>Araneae</taxon>
        <taxon>Araneomorphae</taxon>
        <taxon>Entelegynae</taxon>
        <taxon>Araneoidea</taxon>
        <taxon>Araneidae</taxon>
        <taxon>Caerostris</taxon>
    </lineage>
</organism>
<evidence type="ECO:0000313" key="2">
    <source>
        <dbReference type="Proteomes" id="UP001054945"/>
    </source>
</evidence>
<evidence type="ECO:0000313" key="1">
    <source>
        <dbReference type="EMBL" id="GIY21949.1"/>
    </source>
</evidence>
<dbReference type="EMBL" id="BPLR01008073">
    <property type="protein sequence ID" value="GIY21949.1"/>
    <property type="molecule type" value="Genomic_DNA"/>
</dbReference>
<comment type="caution">
    <text evidence="1">The sequence shown here is derived from an EMBL/GenBank/DDBJ whole genome shotgun (WGS) entry which is preliminary data.</text>
</comment>
<name>A0AAV4RIV8_CAEEX</name>
<reference evidence="1 2" key="1">
    <citation type="submission" date="2021-06" db="EMBL/GenBank/DDBJ databases">
        <title>Caerostris extrusa draft genome.</title>
        <authorList>
            <person name="Kono N."/>
            <person name="Arakawa K."/>
        </authorList>
    </citation>
    <scope>NUCLEOTIDE SEQUENCE [LARGE SCALE GENOMIC DNA]</scope>
</reference>
<keyword evidence="2" id="KW-1185">Reference proteome</keyword>
<dbReference type="Proteomes" id="UP001054945">
    <property type="component" value="Unassembled WGS sequence"/>
</dbReference>
<accession>A0AAV4RIV8</accession>
<protein>
    <submittedName>
        <fullName evidence="1">Uncharacterized protein</fullName>
    </submittedName>
</protein>
<proteinExistence type="predicted"/>
<sequence>MHSQLHRKSHSWGITEHLSLYVACSRYSKMEFSTYLGKDDWNGSYEGQTPNDEDDSPCLAHGALVARFHGMHDGVVSEKRLNWVR</sequence>
<dbReference type="AlphaFoldDB" id="A0AAV4RIV8"/>